<reference evidence="2 3" key="1">
    <citation type="journal article" date="2018" name="Evol. Lett.">
        <title>Horizontal gene cluster transfer increased hallucinogenic mushroom diversity.</title>
        <authorList>
            <person name="Reynolds H.T."/>
            <person name="Vijayakumar V."/>
            <person name="Gluck-Thaler E."/>
            <person name="Korotkin H.B."/>
            <person name="Matheny P.B."/>
            <person name="Slot J.C."/>
        </authorList>
    </citation>
    <scope>NUCLEOTIDE SEQUENCE [LARGE SCALE GENOMIC DNA]</scope>
    <source>
        <strain evidence="2 3">SRW20</strain>
    </source>
</reference>
<dbReference type="InParanoid" id="A0A409YAX3"/>
<dbReference type="EMBL" id="NHYE01001026">
    <property type="protein sequence ID" value="PPR00150.1"/>
    <property type="molecule type" value="Genomic_DNA"/>
</dbReference>
<gene>
    <name evidence="2" type="ORF">CVT26_008892</name>
</gene>
<name>A0A409YAX3_9AGAR</name>
<feature type="signal peptide" evidence="1">
    <location>
        <begin position="1"/>
        <end position="22"/>
    </location>
</feature>
<evidence type="ECO:0008006" key="4">
    <source>
        <dbReference type="Google" id="ProtNLM"/>
    </source>
</evidence>
<organism evidence="2 3">
    <name type="scientific">Gymnopilus dilepis</name>
    <dbReference type="NCBI Taxonomy" id="231916"/>
    <lineage>
        <taxon>Eukaryota</taxon>
        <taxon>Fungi</taxon>
        <taxon>Dikarya</taxon>
        <taxon>Basidiomycota</taxon>
        <taxon>Agaricomycotina</taxon>
        <taxon>Agaricomycetes</taxon>
        <taxon>Agaricomycetidae</taxon>
        <taxon>Agaricales</taxon>
        <taxon>Agaricineae</taxon>
        <taxon>Hymenogastraceae</taxon>
        <taxon>Gymnopilus</taxon>
    </lineage>
</organism>
<dbReference type="AlphaFoldDB" id="A0A409YAX3"/>
<sequence>MPLPSSFLPLLSIASLNTVALHDFGDIPPSVIAHPGLTGQVSLTGCAFSPNAEDFDLSFVLGAWLRCNFGRRMVPLAHILPAPALDIPRVEIGIPITSEFQSFTWPAFRSLTTLIVSSCTWIHHEEEFDFAAFLQPTSSSLEHLEIRHKIFGQQRYTLHSSVVLPSLPPVHLILERGLYTRLASVRLCLQLAPPDDLSTSALAEEHIISRCADIFGSKAVQDRRLLILVDFL</sequence>
<evidence type="ECO:0000313" key="2">
    <source>
        <dbReference type="EMBL" id="PPR00150.1"/>
    </source>
</evidence>
<evidence type="ECO:0000256" key="1">
    <source>
        <dbReference type="SAM" id="SignalP"/>
    </source>
</evidence>
<proteinExistence type="predicted"/>
<protein>
    <recommendedName>
        <fullName evidence="4">F-box domain-containing protein</fullName>
    </recommendedName>
</protein>
<feature type="chain" id="PRO_5019177589" description="F-box domain-containing protein" evidence="1">
    <location>
        <begin position="23"/>
        <end position="232"/>
    </location>
</feature>
<comment type="caution">
    <text evidence="2">The sequence shown here is derived from an EMBL/GenBank/DDBJ whole genome shotgun (WGS) entry which is preliminary data.</text>
</comment>
<accession>A0A409YAX3</accession>
<keyword evidence="3" id="KW-1185">Reference proteome</keyword>
<evidence type="ECO:0000313" key="3">
    <source>
        <dbReference type="Proteomes" id="UP000284706"/>
    </source>
</evidence>
<keyword evidence="1" id="KW-0732">Signal</keyword>
<dbReference type="Proteomes" id="UP000284706">
    <property type="component" value="Unassembled WGS sequence"/>
</dbReference>